<dbReference type="Gene3D" id="3.40.1080.20">
    <property type="entry name" value="Acetyl-CoA hydrolase/transferase C-terminal domain"/>
    <property type="match status" value="1"/>
</dbReference>
<name>E0NQ92_9BACT</name>
<proteinExistence type="inferred from homology"/>
<dbReference type="PANTHER" id="PTHR43609:SF1">
    <property type="entry name" value="ACETYL-COA HYDROLASE"/>
    <property type="match status" value="1"/>
</dbReference>
<dbReference type="EMBL" id="AEEI01000015">
    <property type="protein sequence ID" value="EFM02687.1"/>
    <property type="molecule type" value="Genomic_DNA"/>
</dbReference>
<evidence type="ECO:0000256" key="2">
    <source>
        <dbReference type="PIRSR" id="PIRSR617821-1"/>
    </source>
</evidence>
<dbReference type="SUPFAM" id="SSF100950">
    <property type="entry name" value="NagB/RpiA/CoA transferase-like"/>
    <property type="match status" value="2"/>
</dbReference>
<dbReference type="InterPro" id="IPR003702">
    <property type="entry name" value="ActCoA_hydro_N"/>
</dbReference>
<feature type="binding site" evidence="3">
    <location>
        <position position="401"/>
    </location>
    <ligand>
        <name>CoA</name>
        <dbReference type="ChEBI" id="CHEBI:57287"/>
    </ligand>
</feature>
<sequence length="502" mass="54760">MVYTRISAAEAAAMIKNGENISLSGFTPAGTAKAVTRELAKRATAEHEAGRPFQVGIFTGASTGESTDGVMSAAGAIRFRAPYITNAEFRKHVNNDEFAYADYHLSMMAQNLRYGFLGEVDWAILEVCDIEENADTCKAYLTAAGGIAPTAARLAKHVILELNSFHSKDIKLSHDVYEPLDAPHRQPIPIVNVGDRIGKQYVEIDARKIVGVVECNIPDEARGFKEQDEVTTQIGINVAAFLSNDMKRGIIPSSFLPLQSGVGSTANAILGALGADKHVPDFNIYTEVLQDSIVGMMLNGRVKDASTCSLTVTNECLKEVYDNMNYFKDHLTIRPSEISNNPEVIRRLGVIAINTAIEADIYGHVNSTHIGGTKMMNGIGGSGDFERNAYISIFTCASVAKGGCISAIVPRVSHQDHSEHDIDVIVTEYGVADLRGKSPTQRAQLIIENCAHPDYRPLLRDYLKLCNKGHEPQNLAASFAMHDTLLRKGDMRLTEFAEYIHA</sequence>
<comment type="similarity">
    <text evidence="1">Belongs to the acetyl-CoA hydrolase/transferase family.</text>
</comment>
<evidence type="ECO:0000256" key="1">
    <source>
        <dbReference type="ARBA" id="ARBA00009632"/>
    </source>
</evidence>
<dbReference type="GO" id="GO:0006084">
    <property type="term" value="P:acetyl-CoA metabolic process"/>
    <property type="evidence" value="ECO:0007669"/>
    <property type="project" value="InterPro"/>
</dbReference>
<dbReference type="InterPro" id="IPR026888">
    <property type="entry name" value="AcetylCoA_hyd_C"/>
</dbReference>
<dbReference type="HOGENOM" id="CLU_019748_3_0_10"/>
<dbReference type="Gene3D" id="3.30.750.70">
    <property type="entry name" value="4-hydroxybutyrate coenzyme like domains"/>
    <property type="match status" value="1"/>
</dbReference>
<dbReference type="Gene3D" id="3.40.1080.10">
    <property type="entry name" value="Glutaconate Coenzyme A-transferase"/>
    <property type="match status" value="1"/>
</dbReference>
<feature type="binding site" evidence="3">
    <location>
        <position position="377"/>
    </location>
    <ligand>
        <name>CoA</name>
        <dbReference type="ChEBI" id="CHEBI:57287"/>
    </ligand>
</feature>
<protein>
    <submittedName>
        <fullName evidence="6">Succinate CoA transferase</fullName>
        <ecNumber evidence="6">2.8.3.-</ecNumber>
    </submittedName>
</protein>
<dbReference type="PANTHER" id="PTHR43609">
    <property type="entry name" value="ACETYL-COA HYDROLASE"/>
    <property type="match status" value="1"/>
</dbReference>
<organism evidence="6 7">
    <name type="scientific">Hoylesella marshii DSM 16973 = JCM 13450</name>
    <dbReference type="NCBI Taxonomy" id="862515"/>
    <lineage>
        <taxon>Bacteria</taxon>
        <taxon>Pseudomonadati</taxon>
        <taxon>Bacteroidota</taxon>
        <taxon>Bacteroidia</taxon>
        <taxon>Bacteroidales</taxon>
        <taxon>Prevotellaceae</taxon>
        <taxon>Hoylesella</taxon>
    </lineage>
</organism>
<dbReference type="EC" id="2.8.3.-" evidence="6"/>
<keyword evidence="6" id="KW-0808">Transferase</keyword>
<dbReference type="RefSeq" id="WP_006948079.1">
    <property type="nucleotide sequence ID" value="NZ_BAJI01000037.1"/>
</dbReference>
<dbReference type="InterPro" id="IPR038460">
    <property type="entry name" value="AcetylCoA_hyd_C_sf"/>
</dbReference>
<reference evidence="6" key="1">
    <citation type="submission" date="2010-07" db="EMBL/GenBank/DDBJ databases">
        <authorList>
            <person name="Muzny D."/>
            <person name="Qin X."/>
            <person name="Deng J."/>
            <person name="Jiang H."/>
            <person name="Liu Y."/>
            <person name="Qu J."/>
            <person name="Song X.-Z."/>
            <person name="Zhang L."/>
            <person name="Thornton R."/>
            <person name="Coyle M."/>
            <person name="Francisco L."/>
            <person name="Jackson L."/>
            <person name="Javaid M."/>
            <person name="Korchina V."/>
            <person name="Kovar C."/>
            <person name="Mata R."/>
            <person name="Mathew T."/>
            <person name="Ngo R."/>
            <person name="Nguyen L."/>
            <person name="Nguyen N."/>
            <person name="Okwuonu G."/>
            <person name="Ongeri F."/>
            <person name="Pham C."/>
            <person name="Simmons D."/>
            <person name="Wilczek-Boney K."/>
            <person name="Hale W."/>
            <person name="Jakkamsetti A."/>
            <person name="Pham P."/>
            <person name="Ruth R."/>
            <person name="San Lucas F."/>
            <person name="Warren J."/>
            <person name="Zhang J."/>
            <person name="Zhao Z."/>
            <person name="Zhou C."/>
            <person name="Zhu D."/>
            <person name="Lee S."/>
            <person name="Bess C."/>
            <person name="Blankenburg K."/>
            <person name="Forbes L."/>
            <person name="Fu Q."/>
            <person name="Gubbala S."/>
            <person name="Hirani K."/>
            <person name="Jayaseelan J.C."/>
            <person name="Lara F."/>
            <person name="Munidasa M."/>
            <person name="Palculict T."/>
            <person name="Patil S."/>
            <person name="Pu L.-L."/>
            <person name="Saada N."/>
            <person name="Tang L."/>
            <person name="Weissenberger G."/>
            <person name="Zhu Y."/>
            <person name="Hemphill L."/>
            <person name="Shang Y."/>
            <person name="Youmans B."/>
            <person name="Ayvaz T."/>
            <person name="Ross M."/>
            <person name="Santibanez J."/>
            <person name="Aqrawi P."/>
            <person name="Gross S."/>
            <person name="Joshi V."/>
            <person name="Fowler G."/>
            <person name="Nazareth L."/>
            <person name="Reid J."/>
            <person name="Worley K."/>
            <person name="Petrosino J."/>
            <person name="Highlander S."/>
            <person name="Gibbs R."/>
        </authorList>
    </citation>
    <scope>NUCLEOTIDE SEQUENCE [LARGE SCALE GENOMIC DNA]</scope>
    <source>
        <strain evidence="6">DSM 16973</strain>
    </source>
</reference>
<dbReference type="AlphaFoldDB" id="E0NQ92"/>
<dbReference type="eggNOG" id="COG0427">
    <property type="taxonomic scope" value="Bacteria"/>
</dbReference>
<evidence type="ECO:0000259" key="4">
    <source>
        <dbReference type="Pfam" id="PF02550"/>
    </source>
</evidence>
<dbReference type="NCBIfam" id="TIGR03458">
    <property type="entry name" value="YgfH_subfam"/>
    <property type="match status" value="1"/>
</dbReference>
<evidence type="ECO:0000313" key="6">
    <source>
        <dbReference type="EMBL" id="EFM02687.1"/>
    </source>
</evidence>
<dbReference type="GO" id="GO:0003986">
    <property type="term" value="F:acetyl-CoA hydrolase activity"/>
    <property type="evidence" value="ECO:0007669"/>
    <property type="project" value="TreeGrafter"/>
</dbReference>
<evidence type="ECO:0000256" key="3">
    <source>
        <dbReference type="PIRSR" id="PIRSR617821-2"/>
    </source>
</evidence>
<feature type="active site" description="5-glutamyl coenzyme A thioester intermediate" evidence="2">
    <location>
        <position position="287"/>
    </location>
</feature>
<dbReference type="OrthoDB" id="9801795at2"/>
<feature type="binding site" evidence="3">
    <location>
        <position position="357"/>
    </location>
    <ligand>
        <name>CoA</name>
        <dbReference type="ChEBI" id="CHEBI:57287"/>
    </ligand>
</feature>
<dbReference type="FunFam" id="3.40.1080.20:FF:000001">
    <property type="entry name" value="Acetyl-CoA hydrolase Ach1"/>
    <property type="match status" value="1"/>
</dbReference>
<evidence type="ECO:0000313" key="7">
    <source>
        <dbReference type="Proteomes" id="UP000004394"/>
    </source>
</evidence>
<dbReference type="Proteomes" id="UP000004394">
    <property type="component" value="Unassembled WGS sequence"/>
</dbReference>
<feature type="domain" description="Acetyl-CoA hydrolase/transferase N-terminal" evidence="4">
    <location>
        <begin position="5"/>
        <end position="214"/>
    </location>
</feature>
<keyword evidence="7" id="KW-1185">Reference proteome</keyword>
<feature type="domain" description="Acetyl-CoA hydrolase/transferase C-terminal" evidence="5">
    <location>
        <begin position="318"/>
        <end position="462"/>
    </location>
</feature>
<dbReference type="GO" id="GO:0006083">
    <property type="term" value="P:acetate metabolic process"/>
    <property type="evidence" value="ECO:0007669"/>
    <property type="project" value="InterPro"/>
</dbReference>
<evidence type="ECO:0000259" key="5">
    <source>
        <dbReference type="Pfam" id="PF13336"/>
    </source>
</evidence>
<dbReference type="GO" id="GO:0008775">
    <property type="term" value="F:acetate CoA-transferase activity"/>
    <property type="evidence" value="ECO:0007669"/>
    <property type="project" value="InterPro"/>
</dbReference>
<dbReference type="Pfam" id="PF13336">
    <property type="entry name" value="AcetylCoA_hyd_C"/>
    <property type="match status" value="1"/>
</dbReference>
<dbReference type="InterPro" id="IPR037171">
    <property type="entry name" value="NagB/RpiA_transferase-like"/>
</dbReference>
<dbReference type="InterPro" id="IPR046433">
    <property type="entry name" value="ActCoA_hydro"/>
</dbReference>
<gene>
    <name evidence="6" type="primary">ach</name>
    <name evidence="6" type="ORF">HMPREF0658_0343</name>
</gene>
<dbReference type="STRING" id="862515.HMPREF0658_0343"/>
<accession>E0NQ92</accession>
<dbReference type="Pfam" id="PF02550">
    <property type="entry name" value="AcetylCoA_hydro"/>
    <property type="match status" value="1"/>
</dbReference>
<dbReference type="InterPro" id="IPR017821">
    <property type="entry name" value="Succinate_CoA_transferase"/>
</dbReference>
<comment type="caution">
    <text evidence="6">The sequence shown here is derived from an EMBL/GenBank/DDBJ whole genome shotgun (WGS) entry which is preliminary data.</text>
</comment>
<feature type="binding site" evidence="3">
    <location>
        <position position="381"/>
    </location>
    <ligand>
        <name>CoA</name>
        <dbReference type="ChEBI" id="CHEBI:57287"/>
    </ligand>
</feature>